<name>A0ABR5HV57_STRLW</name>
<evidence type="ECO:0000313" key="1">
    <source>
        <dbReference type="EMBL" id="KMS77466.1"/>
    </source>
</evidence>
<gene>
    <name evidence="1" type="ORF">ACH49_20580</name>
</gene>
<proteinExistence type="predicted"/>
<evidence type="ECO:0000313" key="2">
    <source>
        <dbReference type="Proteomes" id="UP000037274"/>
    </source>
</evidence>
<comment type="caution">
    <text evidence="1">The sequence shown here is derived from an EMBL/GenBank/DDBJ whole genome shotgun (WGS) entry which is preliminary data.</text>
</comment>
<dbReference type="Proteomes" id="UP000037274">
    <property type="component" value="Unassembled WGS sequence"/>
</dbReference>
<keyword evidence="2" id="KW-1185">Reference proteome</keyword>
<dbReference type="RefSeq" id="WP_048573525.1">
    <property type="nucleotide sequence ID" value="NZ_JBIBSX010000028.1"/>
</dbReference>
<dbReference type="EMBL" id="LFEH01000080">
    <property type="protein sequence ID" value="KMS77466.1"/>
    <property type="molecule type" value="Genomic_DNA"/>
</dbReference>
<reference evidence="1 2" key="1">
    <citation type="submission" date="2015-06" db="EMBL/GenBank/DDBJ databases">
        <title>Draft genome sequence of Streptomyces leeuwenhoekii C58, which produces the novel lasso peptide, chaxapeptin.</title>
        <authorList>
            <person name="Yi Y."/>
            <person name="Hai D."/>
            <person name="Jaspars M."/>
            <person name="Sheng H."/>
            <person name="Rateb M.E."/>
            <person name="Bull A."/>
            <person name="Goodfellow M."/>
            <person name="Asenjo J.A."/>
            <person name="Ebel R."/>
        </authorList>
    </citation>
    <scope>NUCLEOTIDE SEQUENCE [LARGE SCALE GENOMIC DNA]</scope>
    <source>
        <strain evidence="1 2">C58</strain>
    </source>
</reference>
<accession>A0ABR5HV57</accession>
<sequence length="107" mass="11849">MAEQVSVDLDELEKTVTALNRLLSGIGKADTDAETNTYLPEGALGKDFDEAHKLANAHNEIRTYIKDVVKYLNTVMDEFGQKTKYTLGAYQDSDYDARSSFPNAGKP</sequence>
<protein>
    <submittedName>
        <fullName evidence="1">Uncharacterized protein</fullName>
    </submittedName>
</protein>
<organism evidence="1 2">
    <name type="scientific">Streptomyces leeuwenhoekii</name>
    <dbReference type="NCBI Taxonomy" id="1437453"/>
    <lineage>
        <taxon>Bacteria</taxon>
        <taxon>Bacillati</taxon>
        <taxon>Actinomycetota</taxon>
        <taxon>Actinomycetes</taxon>
        <taxon>Kitasatosporales</taxon>
        <taxon>Streptomycetaceae</taxon>
        <taxon>Streptomyces</taxon>
    </lineage>
</organism>